<proteinExistence type="inferred from homology"/>
<dbReference type="PROSITE" id="PS50895">
    <property type="entry name" value="SURF1"/>
    <property type="match status" value="1"/>
</dbReference>
<evidence type="ECO:0000256" key="6">
    <source>
        <dbReference type="RuleBase" id="RU363076"/>
    </source>
</evidence>
<dbReference type="OrthoDB" id="9789940at2"/>
<dbReference type="PANTHER" id="PTHR23427">
    <property type="entry name" value="SURFEIT LOCUS PROTEIN"/>
    <property type="match status" value="1"/>
</dbReference>
<sequence>MLIRANKQVWLLLLCGLMTGLMLSLGTWQLGRADEKRKWQAAMMQPKVYQSDWLDHIVDGNLLKVVGHYLPERQFLIDNKVVNGVPSYDVVTPFLASDGTLFFVNRGAVPARSNREQLPTLSAIDALEASLLIRVYAPSKSSFRLSDAQYATAGWPKRVQYYDADYFTQVLATGQITVVFPTEVRLEPQQLGVLTRHWHRQVLSPEKHVGYAFQWFAMAGTLMVLVGYYRYKKKL</sequence>
<dbReference type="InterPro" id="IPR002994">
    <property type="entry name" value="Surf1/Shy1"/>
</dbReference>
<keyword evidence="3 6" id="KW-0812">Transmembrane</keyword>
<dbReference type="GO" id="GO:0005886">
    <property type="term" value="C:plasma membrane"/>
    <property type="evidence" value="ECO:0007669"/>
    <property type="project" value="UniProtKB-SubCell"/>
</dbReference>
<dbReference type="Pfam" id="PF02104">
    <property type="entry name" value="SURF1"/>
    <property type="match status" value="1"/>
</dbReference>
<comment type="similarity">
    <text evidence="2 6">Belongs to the SURF1 family.</text>
</comment>
<evidence type="ECO:0000313" key="8">
    <source>
        <dbReference type="Proteomes" id="UP000092627"/>
    </source>
</evidence>
<gene>
    <name evidence="7" type="ORF">MAQ5080_03420</name>
</gene>
<dbReference type="AlphaFoldDB" id="A0A1A8TRZ4"/>
<dbReference type="STRING" id="295068.MAQ5080_03420"/>
<protein>
    <recommendedName>
        <fullName evidence="6">SURF1-like protein</fullName>
    </recommendedName>
</protein>
<dbReference type="RefSeq" id="WP_067213466.1">
    <property type="nucleotide sequence ID" value="NZ_FLOC01000031.1"/>
</dbReference>
<keyword evidence="6" id="KW-1003">Cell membrane</keyword>
<name>A0A1A8TRZ4_9GAMM</name>
<feature type="transmembrane region" description="Helical" evidence="6">
    <location>
        <begin position="209"/>
        <end position="229"/>
    </location>
</feature>
<dbReference type="Proteomes" id="UP000092627">
    <property type="component" value="Unassembled WGS sequence"/>
</dbReference>
<keyword evidence="8" id="KW-1185">Reference proteome</keyword>
<evidence type="ECO:0000256" key="4">
    <source>
        <dbReference type="ARBA" id="ARBA00022989"/>
    </source>
</evidence>
<evidence type="ECO:0000256" key="2">
    <source>
        <dbReference type="ARBA" id="ARBA00007165"/>
    </source>
</evidence>
<dbReference type="EMBL" id="FLOC01000031">
    <property type="protein sequence ID" value="SBS36310.1"/>
    <property type="molecule type" value="Genomic_DNA"/>
</dbReference>
<keyword evidence="5 6" id="KW-0472">Membrane</keyword>
<keyword evidence="4 6" id="KW-1133">Transmembrane helix</keyword>
<evidence type="ECO:0000256" key="1">
    <source>
        <dbReference type="ARBA" id="ARBA00004370"/>
    </source>
</evidence>
<dbReference type="CDD" id="cd06662">
    <property type="entry name" value="SURF1"/>
    <property type="match status" value="1"/>
</dbReference>
<reference evidence="7 8" key="1">
    <citation type="submission" date="2016-06" db="EMBL/GenBank/DDBJ databases">
        <authorList>
            <person name="Kjaerup R.B."/>
            <person name="Dalgaard T.S."/>
            <person name="Juul-Madsen H.R."/>
        </authorList>
    </citation>
    <scope>NUCLEOTIDE SEQUENCE [LARGE SCALE GENOMIC DNA]</scope>
    <source>
        <strain evidence="7 8">CECT 5080</strain>
    </source>
</reference>
<evidence type="ECO:0000256" key="3">
    <source>
        <dbReference type="ARBA" id="ARBA00022692"/>
    </source>
</evidence>
<evidence type="ECO:0000313" key="7">
    <source>
        <dbReference type="EMBL" id="SBS36310.1"/>
    </source>
</evidence>
<organism evidence="7 8">
    <name type="scientific">Marinomonas aquimarina</name>
    <dbReference type="NCBI Taxonomy" id="295068"/>
    <lineage>
        <taxon>Bacteria</taxon>
        <taxon>Pseudomonadati</taxon>
        <taxon>Pseudomonadota</taxon>
        <taxon>Gammaproteobacteria</taxon>
        <taxon>Oceanospirillales</taxon>
        <taxon>Oceanospirillaceae</taxon>
        <taxon>Marinomonas</taxon>
    </lineage>
</organism>
<evidence type="ECO:0000256" key="5">
    <source>
        <dbReference type="ARBA" id="ARBA00023136"/>
    </source>
</evidence>
<dbReference type="PANTHER" id="PTHR23427:SF2">
    <property type="entry name" value="SURFEIT LOCUS PROTEIN 1"/>
    <property type="match status" value="1"/>
</dbReference>
<comment type="subcellular location">
    <subcellularLocation>
        <location evidence="6">Cell membrane</location>
        <topology evidence="6">Multi-pass membrane protein</topology>
    </subcellularLocation>
    <subcellularLocation>
        <location evidence="1">Membrane</location>
    </subcellularLocation>
</comment>
<comment type="caution">
    <text evidence="6">Lacks conserved residue(s) required for the propagation of feature annotation.</text>
</comment>
<accession>A0A1A8TRZ4</accession>
<dbReference type="InterPro" id="IPR045214">
    <property type="entry name" value="Surf1/Surf4"/>
</dbReference>